<feature type="domain" description="Tyrosine-protein phosphatase" evidence="6">
    <location>
        <begin position="50"/>
        <end position="193"/>
    </location>
</feature>
<evidence type="ECO:0000259" key="7">
    <source>
        <dbReference type="PROSITE" id="PS50056"/>
    </source>
</evidence>
<evidence type="ECO:0000256" key="3">
    <source>
        <dbReference type="ARBA" id="ARBA00022912"/>
    </source>
</evidence>
<dbReference type="InterPro" id="IPR020422">
    <property type="entry name" value="TYR_PHOSPHATASE_DUAL_dom"/>
</dbReference>
<dbReference type="PANTHER" id="PTHR45961">
    <property type="entry name" value="IP21249P"/>
    <property type="match status" value="1"/>
</dbReference>
<name>A0AAQ6IS47_ANATE</name>
<dbReference type="PROSITE" id="PS00383">
    <property type="entry name" value="TYR_PHOSPHATASE_1"/>
    <property type="match status" value="1"/>
</dbReference>
<dbReference type="Gene3D" id="3.90.190.10">
    <property type="entry name" value="Protein tyrosine phosphatase superfamily"/>
    <property type="match status" value="1"/>
</dbReference>
<comment type="similarity">
    <text evidence="1">Belongs to the protein-tyrosine phosphatase family. Non-receptor class dual specificity subfamily.</text>
</comment>
<dbReference type="Ensembl" id="ENSATET00000081434.1">
    <property type="protein sequence ID" value="ENSATEP00000076618.1"/>
    <property type="gene ID" value="ENSATEG00000020412.3"/>
</dbReference>
<keyword evidence="3" id="KW-0904">Protein phosphatase</keyword>
<comment type="catalytic activity">
    <reaction evidence="5">
        <text>O-phospho-L-threonyl-[protein] + H2O = L-threonyl-[protein] + phosphate</text>
        <dbReference type="Rhea" id="RHEA:47004"/>
        <dbReference type="Rhea" id="RHEA-COMP:11060"/>
        <dbReference type="Rhea" id="RHEA-COMP:11605"/>
        <dbReference type="ChEBI" id="CHEBI:15377"/>
        <dbReference type="ChEBI" id="CHEBI:30013"/>
        <dbReference type="ChEBI" id="CHEBI:43474"/>
        <dbReference type="ChEBI" id="CHEBI:61977"/>
        <dbReference type="EC" id="3.1.3.16"/>
    </reaction>
</comment>
<reference evidence="8" key="2">
    <citation type="submission" date="2025-08" db="UniProtKB">
        <authorList>
            <consortium name="Ensembl"/>
        </authorList>
    </citation>
    <scope>IDENTIFICATION</scope>
</reference>
<dbReference type="RefSeq" id="XP_026233564.1">
    <property type="nucleotide sequence ID" value="XM_026377779.1"/>
</dbReference>
<dbReference type="Pfam" id="PF00782">
    <property type="entry name" value="DSPc"/>
    <property type="match status" value="1"/>
</dbReference>
<dbReference type="PANTHER" id="PTHR45961:SF10">
    <property type="entry name" value="DUAL SPECIFICITY PROTEIN PHOSPHATASE 14-LIKE"/>
    <property type="match status" value="1"/>
</dbReference>
<dbReference type="PRINTS" id="PR01908">
    <property type="entry name" value="ADSPHPHTASE"/>
</dbReference>
<dbReference type="InterPro" id="IPR000387">
    <property type="entry name" value="Tyr_Pase_dom"/>
</dbReference>
<reference evidence="8 9" key="1">
    <citation type="submission" date="2021-04" db="EMBL/GenBank/DDBJ databases">
        <authorList>
            <consortium name="Wellcome Sanger Institute Data Sharing"/>
        </authorList>
    </citation>
    <scope>NUCLEOTIDE SEQUENCE [LARGE SCALE GENOMIC DNA]</scope>
</reference>
<accession>A0AAQ6IS47</accession>
<dbReference type="PRINTS" id="PR01910">
    <property type="entry name" value="ADSPHPHTASEB"/>
</dbReference>
<dbReference type="Proteomes" id="UP000265040">
    <property type="component" value="Chromosome 13"/>
</dbReference>
<dbReference type="GeneID" id="113174092"/>
<evidence type="ECO:0000313" key="8">
    <source>
        <dbReference type="Ensembl" id="ENSATEP00000076618.1"/>
    </source>
</evidence>
<reference evidence="8" key="3">
    <citation type="submission" date="2025-09" db="UniProtKB">
        <authorList>
            <consortium name="Ensembl"/>
        </authorList>
    </citation>
    <scope>IDENTIFICATION</scope>
</reference>
<dbReference type="GO" id="GO:0004722">
    <property type="term" value="F:protein serine/threonine phosphatase activity"/>
    <property type="evidence" value="ECO:0007669"/>
    <property type="project" value="UniProtKB-EC"/>
</dbReference>
<evidence type="ECO:0000256" key="5">
    <source>
        <dbReference type="ARBA" id="ARBA00048336"/>
    </source>
</evidence>
<keyword evidence="9" id="KW-1185">Reference proteome</keyword>
<protein>
    <recommendedName>
        <fullName evidence="10">Protein-tyrosine-phosphatase</fullName>
    </recommendedName>
</protein>
<comment type="catalytic activity">
    <reaction evidence="4">
        <text>O-phospho-L-seryl-[protein] + H2O = L-seryl-[protein] + phosphate</text>
        <dbReference type="Rhea" id="RHEA:20629"/>
        <dbReference type="Rhea" id="RHEA-COMP:9863"/>
        <dbReference type="Rhea" id="RHEA-COMP:11604"/>
        <dbReference type="ChEBI" id="CHEBI:15377"/>
        <dbReference type="ChEBI" id="CHEBI:29999"/>
        <dbReference type="ChEBI" id="CHEBI:43474"/>
        <dbReference type="ChEBI" id="CHEBI:83421"/>
        <dbReference type="EC" id="3.1.3.16"/>
    </reaction>
</comment>
<dbReference type="SUPFAM" id="SSF52799">
    <property type="entry name" value="(Phosphotyrosine protein) phosphatases II"/>
    <property type="match status" value="1"/>
</dbReference>
<dbReference type="CDD" id="cd14514">
    <property type="entry name" value="DUSP14-like"/>
    <property type="match status" value="1"/>
</dbReference>
<sequence>MSHISVFFLCRAKVIVFVSRSSSSPQCSQNRHERSEFFVLFFLSFVLQVNMSVSQVCPGLYLSGLDSALNVSVLTSRNITLIVNASGLEDVSYPQLDNLQVLHVPIQDHPHAPLKQYFDPVAERIHQNQTGKTLVHCTAGRSRSPALIMAYLMRFQGLSLRQAHEVLLQNRPFIRPNAGFWRQLIDYEKTLFSGNTVRMVRTSSGVLPETVQDSEDSAAYCVNI</sequence>
<dbReference type="SMART" id="SM00195">
    <property type="entry name" value="DSPc"/>
    <property type="match status" value="1"/>
</dbReference>
<dbReference type="InterPro" id="IPR020420">
    <property type="entry name" value="Atypical_DUSP_subfamB"/>
</dbReference>
<evidence type="ECO:0000259" key="6">
    <source>
        <dbReference type="PROSITE" id="PS50054"/>
    </source>
</evidence>
<dbReference type="InterPro" id="IPR016130">
    <property type="entry name" value="Tyr_Pase_AS"/>
</dbReference>
<feature type="domain" description="Tyrosine specific protein phosphatases" evidence="7">
    <location>
        <begin position="115"/>
        <end position="172"/>
    </location>
</feature>
<dbReference type="GO" id="GO:0005737">
    <property type="term" value="C:cytoplasm"/>
    <property type="evidence" value="ECO:0007669"/>
    <property type="project" value="TreeGrafter"/>
</dbReference>
<dbReference type="GO" id="GO:0017017">
    <property type="term" value="F:MAP kinase tyrosine/serine/threonine phosphatase activity"/>
    <property type="evidence" value="ECO:0007669"/>
    <property type="project" value="InterPro"/>
</dbReference>
<dbReference type="InterPro" id="IPR052103">
    <property type="entry name" value="Dual_spec_Phospatases"/>
</dbReference>
<evidence type="ECO:0000256" key="2">
    <source>
        <dbReference type="ARBA" id="ARBA00022801"/>
    </source>
</evidence>
<dbReference type="InterPro" id="IPR000340">
    <property type="entry name" value="Dual-sp_phosphatase_cat-dom"/>
</dbReference>
<evidence type="ECO:0000256" key="1">
    <source>
        <dbReference type="ARBA" id="ARBA00008601"/>
    </source>
</evidence>
<evidence type="ECO:0000313" key="9">
    <source>
        <dbReference type="Proteomes" id="UP000265040"/>
    </source>
</evidence>
<organism evidence="8 9">
    <name type="scientific">Anabas testudineus</name>
    <name type="common">Climbing perch</name>
    <name type="synonym">Anthias testudineus</name>
    <dbReference type="NCBI Taxonomy" id="64144"/>
    <lineage>
        <taxon>Eukaryota</taxon>
        <taxon>Metazoa</taxon>
        <taxon>Chordata</taxon>
        <taxon>Craniata</taxon>
        <taxon>Vertebrata</taxon>
        <taxon>Euteleostomi</taxon>
        <taxon>Actinopterygii</taxon>
        <taxon>Neopterygii</taxon>
        <taxon>Teleostei</taxon>
        <taxon>Neoteleostei</taxon>
        <taxon>Acanthomorphata</taxon>
        <taxon>Anabantaria</taxon>
        <taxon>Anabantiformes</taxon>
        <taxon>Anabantoidei</taxon>
        <taxon>Anabantidae</taxon>
        <taxon>Anabas</taxon>
    </lineage>
</organism>
<dbReference type="AlphaFoldDB" id="A0AAQ6IS47"/>
<evidence type="ECO:0000256" key="4">
    <source>
        <dbReference type="ARBA" id="ARBA00047761"/>
    </source>
</evidence>
<dbReference type="PROSITE" id="PS50056">
    <property type="entry name" value="TYR_PHOSPHATASE_2"/>
    <property type="match status" value="1"/>
</dbReference>
<proteinExistence type="inferred from homology"/>
<dbReference type="GeneTree" id="ENSGT00940000165563"/>
<keyword evidence="2" id="KW-0378">Hydrolase</keyword>
<dbReference type="InterPro" id="IPR029021">
    <property type="entry name" value="Prot-tyrosine_phosphatase-like"/>
</dbReference>
<evidence type="ECO:0008006" key="10">
    <source>
        <dbReference type="Google" id="ProtNLM"/>
    </source>
</evidence>
<dbReference type="PROSITE" id="PS50054">
    <property type="entry name" value="TYR_PHOSPHATASE_DUAL"/>
    <property type="match status" value="1"/>
</dbReference>